<reference evidence="2" key="1">
    <citation type="submission" date="2023-07" db="EMBL/GenBank/DDBJ databases">
        <title>draft genome sequence of fig (Ficus carica).</title>
        <authorList>
            <person name="Takahashi T."/>
            <person name="Nishimura K."/>
        </authorList>
    </citation>
    <scope>NUCLEOTIDE SEQUENCE</scope>
</reference>
<evidence type="ECO:0000256" key="1">
    <source>
        <dbReference type="SAM" id="MobiDB-lite"/>
    </source>
</evidence>
<dbReference type="Proteomes" id="UP001187192">
    <property type="component" value="Unassembled WGS sequence"/>
</dbReference>
<sequence>MIGANSGTETLVEMHVRSTRDPGLLMRRSDGQERAWRARKVPRIKSGECYVRWVLYLGGNYVMKVRSRIARERSDEGRVKDRKIARERSDEGRVKDRKRKKRESVSGIEI</sequence>
<dbReference type="AlphaFoldDB" id="A0AA88DMK7"/>
<accession>A0AA88DMK7</accession>
<comment type="caution">
    <text evidence="2">The sequence shown here is derived from an EMBL/GenBank/DDBJ whole genome shotgun (WGS) entry which is preliminary data.</text>
</comment>
<keyword evidence="3" id="KW-1185">Reference proteome</keyword>
<evidence type="ECO:0000313" key="2">
    <source>
        <dbReference type="EMBL" id="GMN58106.1"/>
    </source>
</evidence>
<gene>
    <name evidence="2" type="ORF">TIFTF001_027201</name>
</gene>
<proteinExistence type="predicted"/>
<feature type="region of interest" description="Disordered" evidence="1">
    <location>
        <begin position="72"/>
        <end position="110"/>
    </location>
</feature>
<evidence type="ECO:0000313" key="3">
    <source>
        <dbReference type="Proteomes" id="UP001187192"/>
    </source>
</evidence>
<feature type="compositionally biased region" description="Basic and acidic residues" evidence="1">
    <location>
        <begin position="72"/>
        <end position="94"/>
    </location>
</feature>
<protein>
    <submittedName>
        <fullName evidence="2">Uncharacterized protein</fullName>
    </submittedName>
</protein>
<name>A0AA88DMK7_FICCA</name>
<dbReference type="EMBL" id="BTGU01000075">
    <property type="protein sequence ID" value="GMN58106.1"/>
    <property type="molecule type" value="Genomic_DNA"/>
</dbReference>
<organism evidence="2 3">
    <name type="scientific">Ficus carica</name>
    <name type="common">Common fig</name>
    <dbReference type="NCBI Taxonomy" id="3494"/>
    <lineage>
        <taxon>Eukaryota</taxon>
        <taxon>Viridiplantae</taxon>
        <taxon>Streptophyta</taxon>
        <taxon>Embryophyta</taxon>
        <taxon>Tracheophyta</taxon>
        <taxon>Spermatophyta</taxon>
        <taxon>Magnoliopsida</taxon>
        <taxon>eudicotyledons</taxon>
        <taxon>Gunneridae</taxon>
        <taxon>Pentapetalae</taxon>
        <taxon>rosids</taxon>
        <taxon>fabids</taxon>
        <taxon>Rosales</taxon>
        <taxon>Moraceae</taxon>
        <taxon>Ficeae</taxon>
        <taxon>Ficus</taxon>
    </lineage>
</organism>